<evidence type="ECO:0000313" key="2">
    <source>
        <dbReference type="Proteomes" id="UP000178481"/>
    </source>
</evidence>
<sequence>MLRDWEDVVAKGRWRVGIAKLTACKDRFRRYYGWEALREEVHDIQTKIAWEKISVLNRDNVVSFEDAKQPKVEPKPLVQSYCFARDDRRMTKILLRRAYGARA</sequence>
<comment type="caution">
    <text evidence="1">The sequence shown here is derived from an EMBL/GenBank/DDBJ whole genome shotgun (WGS) entry which is preliminary data.</text>
</comment>
<accession>A0A1G2QCI9</accession>
<evidence type="ECO:0000313" key="1">
    <source>
        <dbReference type="EMBL" id="OHA58295.1"/>
    </source>
</evidence>
<protein>
    <submittedName>
        <fullName evidence="1">Uncharacterized protein</fullName>
    </submittedName>
</protein>
<proteinExistence type="predicted"/>
<gene>
    <name evidence="1" type="ORF">A2607_02370</name>
</gene>
<dbReference type="EMBL" id="MHTI01000033">
    <property type="protein sequence ID" value="OHA58295.1"/>
    <property type="molecule type" value="Genomic_DNA"/>
</dbReference>
<dbReference type="Proteomes" id="UP000178481">
    <property type="component" value="Unassembled WGS sequence"/>
</dbReference>
<organism evidence="1 2">
    <name type="scientific">Candidatus Vogelbacteria bacterium RIFOXYD1_FULL_42_15</name>
    <dbReference type="NCBI Taxonomy" id="1802437"/>
    <lineage>
        <taxon>Bacteria</taxon>
        <taxon>Candidatus Vogeliibacteriota</taxon>
    </lineage>
</organism>
<name>A0A1G2QCI9_9BACT</name>
<dbReference type="AlphaFoldDB" id="A0A1G2QCI9"/>
<reference evidence="1 2" key="1">
    <citation type="journal article" date="2016" name="Nat. Commun.">
        <title>Thousands of microbial genomes shed light on interconnected biogeochemical processes in an aquifer system.</title>
        <authorList>
            <person name="Anantharaman K."/>
            <person name="Brown C.T."/>
            <person name="Hug L.A."/>
            <person name="Sharon I."/>
            <person name="Castelle C.J."/>
            <person name="Probst A.J."/>
            <person name="Thomas B.C."/>
            <person name="Singh A."/>
            <person name="Wilkins M.J."/>
            <person name="Karaoz U."/>
            <person name="Brodie E.L."/>
            <person name="Williams K.H."/>
            <person name="Hubbard S.S."/>
            <person name="Banfield J.F."/>
        </authorList>
    </citation>
    <scope>NUCLEOTIDE SEQUENCE [LARGE SCALE GENOMIC DNA]</scope>
</reference>